<name>A0A9W9ZE33_9CNID</name>
<proteinExistence type="predicted"/>
<dbReference type="PANTHER" id="PTHR32094">
    <property type="entry name" value="FANCONI ANEMIA GROUP E PROTEIN"/>
    <property type="match status" value="1"/>
</dbReference>
<dbReference type="PANTHER" id="PTHR32094:SF5">
    <property type="entry name" value="FANCONI ANEMIA GROUP E PROTEIN"/>
    <property type="match status" value="1"/>
</dbReference>
<dbReference type="Pfam" id="PF11510">
    <property type="entry name" value="FA_FANCE"/>
    <property type="match status" value="1"/>
</dbReference>
<sequence>MADEDGNSTHKKDLVDFPPVNLLDTLISSFPKEWRGIFAALDSENFPVQAATFWLQKKSSNNMLLSDIPPNWNDFIDHLVSDFPVVLNDKLFFKPRILLLPLSIQRNALGFISYHSCVVPVESLEKLVHSLSKFSIELEGWRATYVKILVSKINELKRSRCEALNDKGQSNDGENNLLYTEIITEESKARFEELINKNKSSRNIPWFSQVLDSEMREDDGNISEKISSVHMEMTLICLEMEYICTQLNLKGIKESLAISLCTQFVALATEPSFGNAAIFATHCLLPKVQELKQAASRALLTAVSLFAKKHSRAFCDSVIARLVQQSNFDTPQVDLVNKVVKECVSEDTRIHLLELIFATKSENQGCPFLWSENTVSVVQTVVDLKPEFSDDLFRTFAGVLEQQSRHLSKSLKFAKMLLAVIKTYGKHVSMHFNTFVRILEGNETFLKKAGLSALQKTSNS</sequence>
<keyword evidence="3" id="KW-1185">Reference proteome</keyword>
<dbReference type="GO" id="GO:0036297">
    <property type="term" value="P:interstrand cross-link repair"/>
    <property type="evidence" value="ECO:0007669"/>
    <property type="project" value="InterPro"/>
</dbReference>
<dbReference type="InterPro" id="IPR021025">
    <property type="entry name" value="Fanconi_anaemia_gr_E_prot_C"/>
</dbReference>
<dbReference type="InterPro" id="IPR039685">
    <property type="entry name" value="FANCE"/>
</dbReference>
<accession>A0A9W9ZE33</accession>
<comment type="caution">
    <text evidence="2">The sequence shown here is derived from an EMBL/GenBank/DDBJ whole genome shotgun (WGS) entry which is preliminary data.</text>
</comment>
<protein>
    <recommendedName>
        <fullName evidence="1">Fanconi Anaemia group E protein C-terminal domain-containing protein</fullName>
    </recommendedName>
</protein>
<dbReference type="EMBL" id="MU826356">
    <property type="protein sequence ID" value="KAJ7379600.1"/>
    <property type="molecule type" value="Genomic_DNA"/>
</dbReference>
<dbReference type="Proteomes" id="UP001163046">
    <property type="component" value="Unassembled WGS sequence"/>
</dbReference>
<dbReference type="GO" id="GO:0043240">
    <property type="term" value="C:Fanconi anaemia nuclear complex"/>
    <property type="evidence" value="ECO:0007669"/>
    <property type="project" value="InterPro"/>
</dbReference>
<evidence type="ECO:0000313" key="3">
    <source>
        <dbReference type="Proteomes" id="UP001163046"/>
    </source>
</evidence>
<dbReference type="Gene3D" id="1.25.40.480">
    <property type="match status" value="1"/>
</dbReference>
<organism evidence="2 3">
    <name type="scientific">Desmophyllum pertusum</name>
    <dbReference type="NCBI Taxonomy" id="174260"/>
    <lineage>
        <taxon>Eukaryota</taxon>
        <taxon>Metazoa</taxon>
        <taxon>Cnidaria</taxon>
        <taxon>Anthozoa</taxon>
        <taxon>Hexacorallia</taxon>
        <taxon>Scleractinia</taxon>
        <taxon>Caryophylliina</taxon>
        <taxon>Caryophylliidae</taxon>
        <taxon>Desmophyllum</taxon>
    </lineage>
</organism>
<feature type="domain" description="Fanconi Anaemia group E protein C-terminal" evidence="1">
    <location>
        <begin position="238"/>
        <end position="455"/>
    </location>
</feature>
<dbReference type="AlphaFoldDB" id="A0A9W9ZE33"/>
<reference evidence="2" key="1">
    <citation type="submission" date="2023-01" db="EMBL/GenBank/DDBJ databases">
        <title>Genome assembly of the deep-sea coral Lophelia pertusa.</title>
        <authorList>
            <person name="Herrera S."/>
            <person name="Cordes E."/>
        </authorList>
    </citation>
    <scope>NUCLEOTIDE SEQUENCE</scope>
    <source>
        <strain evidence="2">USNM1676648</strain>
        <tissue evidence="2">Polyp</tissue>
    </source>
</reference>
<evidence type="ECO:0000313" key="2">
    <source>
        <dbReference type="EMBL" id="KAJ7379600.1"/>
    </source>
</evidence>
<evidence type="ECO:0000259" key="1">
    <source>
        <dbReference type="Pfam" id="PF11510"/>
    </source>
</evidence>
<dbReference type="OrthoDB" id="2449818at2759"/>
<gene>
    <name evidence="2" type="ORF">OS493_013995</name>
</gene>